<dbReference type="Pfam" id="PF13453">
    <property type="entry name" value="Zn_ribbon_TFIIB"/>
    <property type="match status" value="1"/>
</dbReference>
<protein>
    <submittedName>
        <fullName evidence="3">Zf-TFIIB domain-containing protein</fullName>
    </submittedName>
</protein>
<feature type="compositionally biased region" description="Basic and acidic residues" evidence="1">
    <location>
        <begin position="71"/>
        <end position="80"/>
    </location>
</feature>
<feature type="domain" description="Transcription factor zinc-finger" evidence="2">
    <location>
        <begin position="7"/>
        <end position="46"/>
    </location>
</feature>
<sequence>MAEVALHCPKCHAGMASFRRSGILVEQCATCRGVFVTEAGLARLIDAGGTGHAMHAAPSPGGTSANGYHRQAYEGRHRRG</sequence>
<organism evidence="3 4">
    <name type="scientific">Actinomadura alba</name>
    <dbReference type="NCBI Taxonomy" id="406431"/>
    <lineage>
        <taxon>Bacteria</taxon>
        <taxon>Bacillati</taxon>
        <taxon>Actinomycetota</taxon>
        <taxon>Actinomycetes</taxon>
        <taxon>Streptosporangiales</taxon>
        <taxon>Thermomonosporaceae</taxon>
        <taxon>Actinomadura</taxon>
    </lineage>
</organism>
<gene>
    <name evidence="3" type="ORF">HKK74_03650</name>
</gene>
<dbReference type="RefSeq" id="WP_187241610.1">
    <property type="nucleotide sequence ID" value="NZ_BAAAOK010000041.1"/>
</dbReference>
<name>A0ABR7LJ32_9ACTN</name>
<evidence type="ECO:0000256" key="1">
    <source>
        <dbReference type="SAM" id="MobiDB-lite"/>
    </source>
</evidence>
<keyword evidence="4" id="KW-1185">Reference proteome</keyword>
<evidence type="ECO:0000259" key="2">
    <source>
        <dbReference type="Pfam" id="PF13453"/>
    </source>
</evidence>
<dbReference type="EMBL" id="JABVEC010000002">
    <property type="protein sequence ID" value="MBC6464594.1"/>
    <property type="molecule type" value="Genomic_DNA"/>
</dbReference>
<comment type="caution">
    <text evidence="3">The sequence shown here is derived from an EMBL/GenBank/DDBJ whole genome shotgun (WGS) entry which is preliminary data.</text>
</comment>
<evidence type="ECO:0000313" key="3">
    <source>
        <dbReference type="EMBL" id="MBC6464594.1"/>
    </source>
</evidence>
<accession>A0ABR7LJ32</accession>
<feature type="region of interest" description="Disordered" evidence="1">
    <location>
        <begin position="52"/>
        <end position="80"/>
    </location>
</feature>
<dbReference type="Proteomes" id="UP000805614">
    <property type="component" value="Unassembled WGS sequence"/>
</dbReference>
<reference evidence="3 4" key="1">
    <citation type="submission" date="2020-06" db="EMBL/GenBank/DDBJ databases">
        <title>Actinomadura xiongansis sp. nov., isolated from soil of Baiyangdian.</title>
        <authorList>
            <person name="Zhang X."/>
        </authorList>
    </citation>
    <scope>NUCLEOTIDE SEQUENCE [LARGE SCALE GENOMIC DNA]</scope>
    <source>
        <strain evidence="3 4">HBUM206468</strain>
    </source>
</reference>
<evidence type="ECO:0000313" key="4">
    <source>
        <dbReference type="Proteomes" id="UP000805614"/>
    </source>
</evidence>
<dbReference type="InterPro" id="IPR027392">
    <property type="entry name" value="TF_Znf"/>
</dbReference>
<proteinExistence type="predicted"/>